<feature type="transmembrane region" description="Helical" evidence="19">
    <location>
        <begin position="109"/>
        <end position="134"/>
    </location>
</feature>
<evidence type="ECO:0000256" key="13">
    <source>
        <dbReference type="ARBA" id="ARBA00022989"/>
    </source>
</evidence>
<dbReference type="GO" id="GO:0016024">
    <property type="term" value="P:CDP-diacylglycerol biosynthetic process"/>
    <property type="evidence" value="ECO:0007669"/>
    <property type="project" value="TreeGrafter"/>
</dbReference>
<evidence type="ECO:0000313" key="20">
    <source>
        <dbReference type="EMBL" id="MDY5132360.1"/>
    </source>
</evidence>
<evidence type="ECO:0000256" key="5">
    <source>
        <dbReference type="ARBA" id="ARBA00010185"/>
    </source>
</evidence>
<dbReference type="Proteomes" id="UP001281731">
    <property type="component" value="Unassembled WGS sequence"/>
</dbReference>
<evidence type="ECO:0000256" key="9">
    <source>
        <dbReference type="ARBA" id="ARBA00022516"/>
    </source>
</evidence>
<keyword evidence="13 19" id="KW-1133">Transmembrane helix</keyword>
<evidence type="ECO:0000313" key="21">
    <source>
        <dbReference type="EMBL" id="MDY5154990.1"/>
    </source>
</evidence>
<dbReference type="PANTHER" id="PTHR46382:SF1">
    <property type="entry name" value="PHOSPHATIDATE CYTIDYLYLTRANSFERASE"/>
    <property type="match status" value="1"/>
</dbReference>
<keyword evidence="15 19" id="KW-0472">Membrane</keyword>
<feature type="transmembrane region" description="Helical" evidence="19">
    <location>
        <begin position="82"/>
        <end position="103"/>
    </location>
</feature>
<evidence type="ECO:0000256" key="16">
    <source>
        <dbReference type="ARBA" id="ARBA00023209"/>
    </source>
</evidence>
<comment type="pathway">
    <text evidence="4">Lipid metabolism.</text>
</comment>
<keyword evidence="17" id="KW-1208">Phospholipid metabolism</keyword>
<accession>A0AAW9HX49</accession>
<dbReference type="PROSITE" id="PS01315">
    <property type="entry name" value="CDS"/>
    <property type="match status" value="1"/>
</dbReference>
<keyword evidence="9" id="KW-0444">Lipid biosynthesis</keyword>
<evidence type="ECO:0000313" key="23">
    <source>
        <dbReference type="Proteomes" id="UP001281731"/>
    </source>
</evidence>
<evidence type="ECO:0000256" key="3">
    <source>
        <dbReference type="ARBA" id="ARBA00005119"/>
    </source>
</evidence>
<sequence>MEIFVVLAGLALSYALWEAAGAFLVKQIRLPLLALLAINIAQIATTWFAGLAWGIVAGLICWPLLTSAVFISQGRKTTWKNVLTSLAVNVWITWLGCCAVALAHMDRGALMIALLVLMPVANDVGGWAAGVMFGKHPLAPKISPKKSWEGLAGSLALSVLVSWLFVGCVLQLSWAIITAVSLTAVVCSTGGDLIESVLKRKLGVKDMGSIFPGHGGMLDRLDSILMWAPLCYLIMVIA</sequence>
<keyword evidence="16" id="KW-0594">Phospholipid biosynthesis</keyword>
<comment type="pathway">
    <text evidence="3 18">Phospholipid metabolism; CDP-diacylglycerol biosynthesis; CDP-diacylglycerol from sn-glycerol 3-phosphate: step 3/3.</text>
</comment>
<dbReference type="EC" id="2.7.7.41" evidence="6 18"/>
<evidence type="ECO:0000256" key="14">
    <source>
        <dbReference type="ARBA" id="ARBA00023098"/>
    </source>
</evidence>
<dbReference type="Proteomes" id="UP001275049">
    <property type="component" value="Unassembled WGS sequence"/>
</dbReference>
<evidence type="ECO:0000256" key="17">
    <source>
        <dbReference type="ARBA" id="ARBA00023264"/>
    </source>
</evidence>
<dbReference type="Pfam" id="PF01148">
    <property type="entry name" value="CTP_transf_1"/>
    <property type="match status" value="1"/>
</dbReference>
<protein>
    <recommendedName>
        <fullName evidence="7 18">Phosphatidate cytidylyltransferase</fullName>
        <ecNumber evidence="6 18">2.7.7.41</ecNumber>
    </recommendedName>
</protein>
<evidence type="ECO:0000313" key="22">
    <source>
        <dbReference type="Proteomes" id="UP001275049"/>
    </source>
</evidence>
<comment type="caution">
    <text evidence="21">The sequence shown here is derived from an EMBL/GenBank/DDBJ whole genome shotgun (WGS) entry which is preliminary data.</text>
</comment>
<evidence type="ECO:0000256" key="7">
    <source>
        <dbReference type="ARBA" id="ARBA00019373"/>
    </source>
</evidence>
<keyword evidence="10 18" id="KW-0808">Transferase</keyword>
<gene>
    <name evidence="21" type="ORF">R6G80_04530</name>
    <name evidence="20" type="ORF">R6G86_01200</name>
</gene>
<evidence type="ECO:0000256" key="1">
    <source>
        <dbReference type="ARBA" id="ARBA00001698"/>
    </source>
</evidence>
<evidence type="ECO:0000256" key="10">
    <source>
        <dbReference type="ARBA" id="ARBA00022679"/>
    </source>
</evidence>
<keyword evidence="8" id="KW-1003">Cell membrane</keyword>
<keyword evidence="12 18" id="KW-0548">Nucleotidyltransferase</keyword>
<evidence type="ECO:0000256" key="4">
    <source>
        <dbReference type="ARBA" id="ARBA00005189"/>
    </source>
</evidence>
<dbReference type="EMBL" id="JAWNGA010000001">
    <property type="protein sequence ID" value="MDY5132360.1"/>
    <property type="molecule type" value="Genomic_DNA"/>
</dbReference>
<keyword evidence="22" id="KW-1185">Reference proteome</keyword>
<comment type="subcellular location">
    <subcellularLocation>
        <location evidence="2">Cell membrane</location>
        <topology evidence="2">Multi-pass membrane protein</topology>
    </subcellularLocation>
</comment>
<evidence type="ECO:0000256" key="2">
    <source>
        <dbReference type="ARBA" id="ARBA00004651"/>
    </source>
</evidence>
<evidence type="ECO:0000256" key="15">
    <source>
        <dbReference type="ARBA" id="ARBA00023136"/>
    </source>
</evidence>
<feature type="transmembrane region" description="Helical" evidence="19">
    <location>
        <begin position="45"/>
        <end position="70"/>
    </location>
</feature>
<proteinExistence type="inferred from homology"/>
<organism evidence="21 23">
    <name type="scientific">Actinotignum urinale</name>
    <dbReference type="NCBI Taxonomy" id="190146"/>
    <lineage>
        <taxon>Bacteria</taxon>
        <taxon>Bacillati</taxon>
        <taxon>Actinomycetota</taxon>
        <taxon>Actinomycetes</taxon>
        <taxon>Actinomycetales</taxon>
        <taxon>Actinomycetaceae</taxon>
        <taxon>Actinotignum</taxon>
    </lineage>
</organism>
<dbReference type="EMBL" id="JAWNGC010000004">
    <property type="protein sequence ID" value="MDY5154990.1"/>
    <property type="molecule type" value="Genomic_DNA"/>
</dbReference>
<dbReference type="AlphaFoldDB" id="A0AAW9HX49"/>
<evidence type="ECO:0000256" key="19">
    <source>
        <dbReference type="SAM" id="Phobius"/>
    </source>
</evidence>
<keyword evidence="14" id="KW-0443">Lipid metabolism</keyword>
<feature type="transmembrane region" description="Helical" evidence="19">
    <location>
        <begin position="146"/>
        <end position="166"/>
    </location>
</feature>
<evidence type="ECO:0000256" key="8">
    <source>
        <dbReference type="ARBA" id="ARBA00022475"/>
    </source>
</evidence>
<name>A0AAW9HX49_9ACTO</name>
<keyword evidence="11 18" id="KW-0812">Transmembrane</keyword>
<evidence type="ECO:0000256" key="11">
    <source>
        <dbReference type="ARBA" id="ARBA00022692"/>
    </source>
</evidence>
<dbReference type="GO" id="GO:0005886">
    <property type="term" value="C:plasma membrane"/>
    <property type="evidence" value="ECO:0007669"/>
    <property type="project" value="UniProtKB-SubCell"/>
</dbReference>
<comment type="similarity">
    <text evidence="5 18">Belongs to the CDS family.</text>
</comment>
<dbReference type="InterPro" id="IPR000374">
    <property type="entry name" value="PC_trans"/>
</dbReference>
<evidence type="ECO:0000256" key="6">
    <source>
        <dbReference type="ARBA" id="ARBA00012487"/>
    </source>
</evidence>
<evidence type="ECO:0000256" key="18">
    <source>
        <dbReference type="RuleBase" id="RU003938"/>
    </source>
</evidence>
<comment type="catalytic activity">
    <reaction evidence="1 18">
        <text>a 1,2-diacyl-sn-glycero-3-phosphate + CTP + H(+) = a CDP-1,2-diacyl-sn-glycerol + diphosphate</text>
        <dbReference type="Rhea" id="RHEA:16229"/>
        <dbReference type="ChEBI" id="CHEBI:15378"/>
        <dbReference type="ChEBI" id="CHEBI:33019"/>
        <dbReference type="ChEBI" id="CHEBI:37563"/>
        <dbReference type="ChEBI" id="CHEBI:58332"/>
        <dbReference type="ChEBI" id="CHEBI:58608"/>
        <dbReference type="EC" id="2.7.7.41"/>
    </reaction>
</comment>
<dbReference type="RefSeq" id="WP_320754851.1">
    <property type="nucleotide sequence ID" value="NZ_CP171105.1"/>
</dbReference>
<dbReference type="GO" id="GO:0004605">
    <property type="term" value="F:phosphatidate cytidylyltransferase activity"/>
    <property type="evidence" value="ECO:0007669"/>
    <property type="project" value="UniProtKB-EC"/>
</dbReference>
<dbReference type="PANTHER" id="PTHR46382">
    <property type="entry name" value="PHOSPHATIDATE CYTIDYLYLTRANSFERASE"/>
    <property type="match status" value="1"/>
</dbReference>
<evidence type="ECO:0000256" key="12">
    <source>
        <dbReference type="ARBA" id="ARBA00022695"/>
    </source>
</evidence>
<reference evidence="21 22" key="1">
    <citation type="submission" date="2023-10" db="EMBL/GenBank/DDBJ databases">
        <title>Whole Genome based description of the genera Actinobaculum and Actinotignum reveals a complex phylogenetic relationship within the species included in the genus Actinotignum.</title>
        <authorList>
            <person name="Jensen C.S."/>
            <person name="Dargis R."/>
            <person name="Kemp M."/>
            <person name="Christensen J.J."/>
        </authorList>
    </citation>
    <scope>NUCLEOTIDE SEQUENCE</scope>
    <source>
        <strain evidence="21">SLA_B511</strain>
        <strain evidence="20 22">SLA_B974</strain>
    </source>
</reference>